<dbReference type="Pfam" id="PF19040">
    <property type="entry name" value="SGNH"/>
    <property type="match status" value="1"/>
</dbReference>
<dbReference type="STRING" id="641025.SAMN05421507_13318"/>
<dbReference type="InterPro" id="IPR002656">
    <property type="entry name" value="Acyl_transf_3_dom"/>
</dbReference>
<evidence type="ECO:0000256" key="1">
    <source>
        <dbReference type="ARBA" id="ARBA00004651"/>
    </source>
</evidence>
<dbReference type="EMBL" id="FNIX01000033">
    <property type="protein sequence ID" value="SDP97641.1"/>
    <property type="molecule type" value="Genomic_DNA"/>
</dbReference>
<dbReference type="PANTHER" id="PTHR23028:SF53">
    <property type="entry name" value="ACYL_TRANSF_3 DOMAIN-CONTAINING PROTEIN"/>
    <property type="match status" value="1"/>
</dbReference>
<evidence type="ECO:0000256" key="6">
    <source>
        <dbReference type="ARBA" id="ARBA00023136"/>
    </source>
</evidence>
<evidence type="ECO:0000256" key="7">
    <source>
        <dbReference type="ARBA" id="ARBA00023315"/>
    </source>
</evidence>
<evidence type="ECO:0000256" key="2">
    <source>
        <dbReference type="ARBA" id="ARBA00022475"/>
    </source>
</evidence>
<keyword evidence="6 9" id="KW-0472">Membrane</keyword>
<dbReference type="Proteomes" id="UP000199691">
    <property type="component" value="Unassembled WGS sequence"/>
</dbReference>
<keyword evidence="2" id="KW-1003">Cell membrane</keyword>
<dbReference type="Gene3D" id="3.40.50.1110">
    <property type="entry name" value="SGNH hydrolase"/>
    <property type="match status" value="1"/>
</dbReference>
<dbReference type="AlphaFoldDB" id="A0A1H0X3Y2"/>
<dbReference type="InterPro" id="IPR036514">
    <property type="entry name" value="SGNH_hydro_sf"/>
</dbReference>
<comment type="subcellular location">
    <subcellularLocation>
        <location evidence="1">Cell membrane</location>
        <topology evidence="1">Multi-pass membrane protein</topology>
    </subcellularLocation>
</comment>
<accession>A0A1H0X3Y2</accession>
<feature type="domain" description="SGNH" evidence="11">
    <location>
        <begin position="461"/>
        <end position="682"/>
    </location>
</feature>
<dbReference type="InterPro" id="IPR043968">
    <property type="entry name" value="SGNH"/>
</dbReference>
<keyword evidence="7 12" id="KW-0012">Acyltransferase</keyword>
<dbReference type="OrthoDB" id="3404679at2"/>
<reference evidence="13" key="1">
    <citation type="submission" date="2016-10" db="EMBL/GenBank/DDBJ databases">
        <authorList>
            <person name="Varghese N."/>
            <person name="Submissions S."/>
        </authorList>
    </citation>
    <scope>NUCLEOTIDE SEQUENCE [LARGE SCALE GENOMIC DNA]</scope>
    <source>
        <strain evidence="13">CGMCC 4.6609</strain>
    </source>
</reference>
<evidence type="ECO:0000256" key="8">
    <source>
        <dbReference type="SAM" id="MobiDB-lite"/>
    </source>
</evidence>
<evidence type="ECO:0000256" key="5">
    <source>
        <dbReference type="ARBA" id="ARBA00022989"/>
    </source>
</evidence>
<feature type="transmembrane region" description="Helical" evidence="9">
    <location>
        <begin position="190"/>
        <end position="210"/>
    </location>
</feature>
<feature type="transmembrane region" description="Helical" evidence="9">
    <location>
        <begin position="250"/>
        <end position="268"/>
    </location>
</feature>
<feature type="region of interest" description="Disordered" evidence="8">
    <location>
        <begin position="1"/>
        <end position="20"/>
    </location>
</feature>
<evidence type="ECO:0000256" key="3">
    <source>
        <dbReference type="ARBA" id="ARBA00022679"/>
    </source>
</evidence>
<keyword evidence="3 12" id="KW-0808">Transferase</keyword>
<sequence>MATLSAERPSPALDPAPRPRHALRGDIQGLRALAVGIVLLYHLRPSWLPGGFVGVDVFFVISGFLIIGTLIAELRRTGTVSLRDFYARRIRRLLPAATATLLAVVAAVVLLLPRSQWPKIMREVVGSALNAQNWLLAVLSNDYGHATADASPVQHYWSLAVEEQFYLVIPLLLIATAAFARRLDGRTARYAVVAVALVTVASFVFSVVYTRIDHGAAYFVTPTRMWELGIGGLAAMVLHRVSLPRAARELLGWLGFAAVAFSAVHYTTDLQFPGWVAAVPVLGTAAMLVATGTLLGRLLSVRPVRYTGDISYSLYLWHWPVIVVMLELSDNERLSKKEMLAAAVLSFALAALSKRFVEDPFRRNRFRRRRGTYAFGAVLVVVSVVAAAAPWYAAARTLDRLANSMVLDADHPGAMAFDPRAPLPAPARVPLVPDPAVANEDGPYGGSGDADCHVYLLTLPEDACSWGEPTAQKTLVLLGDSHAAQYSTPLIDFAEGPGRGRWKVKAMTRNGCPFTTVPPSEAGWPFTVCSEQNLGVLERVKALKPDLVVLSGMSREAYESDLKWTWNTREDMLRGYREMLAAFSVADIPVAVVKDLPRPDGQVPRCLERNRRDVAACGTSQAEAFAGEGDPLVEAAAGFPRTTIVDLTPWYCRDGVCPAVVGNVVVYRNNHVTNLYSRTLATPLLSRLGMI</sequence>
<feature type="transmembrane region" description="Helical" evidence="9">
    <location>
        <begin position="216"/>
        <end position="238"/>
    </location>
</feature>
<evidence type="ECO:0000313" key="13">
    <source>
        <dbReference type="Proteomes" id="UP000199691"/>
    </source>
</evidence>
<dbReference type="PANTHER" id="PTHR23028">
    <property type="entry name" value="ACETYLTRANSFERASE"/>
    <property type="match status" value="1"/>
</dbReference>
<dbReference type="GO" id="GO:0016747">
    <property type="term" value="F:acyltransferase activity, transferring groups other than amino-acyl groups"/>
    <property type="evidence" value="ECO:0007669"/>
    <property type="project" value="InterPro"/>
</dbReference>
<evidence type="ECO:0000256" key="4">
    <source>
        <dbReference type="ARBA" id="ARBA00022692"/>
    </source>
</evidence>
<name>A0A1H0X3Y2_9PSEU</name>
<dbReference type="InterPro" id="IPR050879">
    <property type="entry name" value="Acyltransferase_3"/>
</dbReference>
<organism evidence="12 13">
    <name type="scientific">Lentzea jiangxiensis</name>
    <dbReference type="NCBI Taxonomy" id="641025"/>
    <lineage>
        <taxon>Bacteria</taxon>
        <taxon>Bacillati</taxon>
        <taxon>Actinomycetota</taxon>
        <taxon>Actinomycetes</taxon>
        <taxon>Pseudonocardiales</taxon>
        <taxon>Pseudonocardiaceae</taxon>
        <taxon>Lentzea</taxon>
    </lineage>
</organism>
<dbReference type="Pfam" id="PF01757">
    <property type="entry name" value="Acyl_transf_3"/>
    <property type="match status" value="1"/>
</dbReference>
<proteinExistence type="predicted"/>
<feature type="transmembrane region" description="Helical" evidence="9">
    <location>
        <begin position="165"/>
        <end position="183"/>
    </location>
</feature>
<dbReference type="GO" id="GO:0005886">
    <property type="term" value="C:plasma membrane"/>
    <property type="evidence" value="ECO:0007669"/>
    <property type="project" value="UniProtKB-SubCell"/>
</dbReference>
<keyword evidence="5 9" id="KW-1133">Transmembrane helix</keyword>
<evidence type="ECO:0000259" key="11">
    <source>
        <dbReference type="Pfam" id="PF19040"/>
    </source>
</evidence>
<keyword evidence="4 9" id="KW-0812">Transmembrane</keyword>
<feature type="transmembrane region" description="Helical" evidence="9">
    <location>
        <begin position="50"/>
        <end position="72"/>
    </location>
</feature>
<dbReference type="GO" id="GO:0016787">
    <property type="term" value="F:hydrolase activity"/>
    <property type="evidence" value="ECO:0007669"/>
    <property type="project" value="UniProtKB-KW"/>
</dbReference>
<dbReference type="SUPFAM" id="SSF52266">
    <property type="entry name" value="SGNH hydrolase"/>
    <property type="match status" value="1"/>
</dbReference>
<gene>
    <name evidence="12" type="ORF">SAMN05421507_13318</name>
</gene>
<protein>
    <submittedName>
        <fullName evidence="12">Peptidoglycan/LPS O-acetylase OafA/YrhL, contains acyltransferase and SGNH-hydrolase domains</fullName>
    </submittedName>
</protein>
<evidence type="ECO:0000313" key="12">
    <source>
        <dbReference type="EMBL" id="SDP97641.1"/>
    </source>
</evidence>
<evidence type="ECO:0000256" key="9">
    <source>
        <dbReference type="SAM" id="Phobius"/>
    </source>
</evidence>
<feature type="transmembrane region" description="Helical" evidence="9">
    <location>
        <begin position="274"/>
        <end position="298"/>
    </location>
</feature>
<dbReference type="RefSeq" id="WP_143023042.1">
    <property type="nucleotide sequence ID" value="NZ_FNIX01000033.1"/>
</dbReference>
<keyword evidence="12" id="KW-0378">Hydrolase</keyword>
<evidence type="ECO:0000259" key="10">
    <source>
        <dbReference type="Pfam" id="PF01757"/>
    </source>
</evidence>
<feature type="transmembrane region" description="Helical" evidence="9">
    <location>
        <begin position="93"/>
        <end position="112"/>
    </location>
</feature>
<feature type="domain" description="Acyltransferase 3" evidence="10">
    <location>
        <begin position="26"/>
        <end position="343"/>
    </location>
</feature>
<dbReference type="GO" id="GO:0009103">
    <property type="term" value="P:lipopolysaccharide biosynthetic process"/>
    <property type="evidence" value="ECO:0007669"/>
    <property type="project" value="TreeGrafter"/>
</dbReference>
<feature type="transmembrane region" description="Helical" evidence="9">
    <location>
        <begin position="373"/>
        <end position="393"/>
    </location>
</feature>
<keyword evidence="13" id="KW-1185">Reference proteome</keyword>